<evidence type="ECO:0000313" key="10">
    <source>
        <dbReference type="Proteomes" id="UP001206925"/>
    </source>
</evidence>
<dbReference type="GO" id="GO:0022857">
    <property type="term" value="F:transmembrane transporter activity"/>
    <property type="evidence" value="ECO:0007669"/>
    <property type="project" value="InterPro"/>
</dbReference>
<evidence type="ECO:0000259" key="8">
    <source>
        <dbReference type="Pfam" id="PF00892"/>
    </source>
</evidence>
<feature type="transmembrane region" description="Helical" evidence="6">
    <location>
        <begin position="280"/>
        <end position="300"/>
    </location>
</feature>
<feature type="transmembrane region" description="Helical" evidence="6">
    <location>
        <begin position="93"/>
        <end position="119"/>
    </location>
</feature>
<keyword evidence="3 6" id="KW-0812">Transmembrane</keyword>
<evidence type="ECO:0000313" key="9">
    <source>
        <dbReference type="EMBL" id="KAI7740184.1"/>
    </source>
</evidence>
<dbReference type="EMBL" id="JAMZMK010008493">
    <property type="protein sequence ID" value="KAI7740184.1"/>
    <property type="molecule type" value="Genomic_DNA"/>
</dbReference>
<name>A0AAD5GG77_AMBAR</name>
<dbReference type="InterPro" id="IPR000620">
    <property type="entry name" value="EamA_dom"/>
</dbReference>
<dbReference type="AlphaFoldDB" id="A0AAD5GG77"/>
<dbReference type="Pfam" id="PF00892">
    <property type="entry name" value="EamA"/>
    <property type="match status" value="2"/>
</dbReference>
<dbReference type="GO" id="GO:0016020">
    <property type="term" value="C:membrane"/>
    <property type="evidence" value="ECO:0007669"/>
    <property type="project" value="UniProtKB-SubCell"/>
</dbReference>
<feature type="domain" description="EamA" evidence="8">
    <location>
        <begin position="5"/>
        <end position="147"/>
    </location>
</feature>
<dbReference type="Proteomes" id="UP001206925">
    <property type="component" value="Unassembled WGS sequence"/>
</dbReference>
<evidence type="ECO:0000256" key="7">
    <source>
        <dbReference type="SAM" id="MobiDB-lite"/>
    </source>
</evidence>
<dbReference type="SUPFAM" id="SSF103481">
    <property type="entry name" value="Multidrug resistance efflux transporter EmrE"/>
    <property type="match status" value="2"/>
</dbReference>
<feature type="transmembrane region" description="Helical" evidence="6">
    <location>
        <begin position="218"/>
        <end position="238"/>
    </location>
</feature>
<evidence type="ECO:0000256" key="6">
    <source>
        <dbReference type="RuleBase" id="RU363077"/>
    </source>
</evidence>
<comment type="similarity">
    <text evidence="2 6">Belongs to the drug/metabolite transporter (DMT) superfamily. Plant drug/metabolite exporter (P-DME) (TC 2.A.7.4) family.</text>
</comment>
<sequence length="397" mass="44311">MQRLKAILMMVAAQFAVAAFSISYKLASYDGMHMRVLITYRYLFASILIFPLALFLERNKRPKLTWSILFQAFLCAIFGGPMSQNMYAESLVLTSATFTVAFTNLIPPLTFIIAVLFRLEKVEIRKRKGKAKVIGTLIGVAGAMILTFYKGHQLNIKSTHFNFLHGGQHMDEHVATTNNLSTHDHIFGSILALGYSISIALFYIFLSKLSVNYPCHYSNTFLYSVIGFLQSLVCVLPTERSWSKWKLNSSMRLFSAIFQGICAVLGLFLTTTVVHLEGPLFASIFNPLVLVFVGLADFLILGEKLYVGSLIGSIIVIVGLYLVLWGKGKETKTLSKSVSSANSKDKNSSLNTTSRTTTLKTTHMPHTSLWFDVDKHDELPADSSMENTKVKEILEEV</sequence>
<accession>A0AAD5GG77</accession>
<dbReference type="InterPro" id="IPR030184">
    <property type="entry name" value="WAT1-related"/>
</dbReference>
<feature type="transmembrane region" description="Helical" evidence="6">
    <location>
        <begin position="306"/>
        <end position="326"/>
    </location>
</feature>
<keyword evidence="4 6" id="KW-1133">Transmembrane helix</keyword>
<feature type="transmembrane region" description="Helical" evidence="6">
    <location>
        <begin position="186"/>
        <end position="206"/>
    </location>
</feature>
<feature type="region of interest" description="Disordered" evidence="7">
    <location>
        <begin position="336"/>
        <end position="359"/>
    </location>
</feature>
<evidence type="ECO:0000256" key="4">
    <source>
        <dbReference type="ARBA" id="ARBA00022989"/>
    </source>
</evidence>
<evidence type="ECO:0000256" key="2">
    <source>
        <dbReference type="ARBA" id="ARBA00007635"/>
    </source>
</evidence>
<keyword evidence="5 6" id="KW-0472">Membrane</keyword>
<protein>
    <recommendedName>
        <fullName evidence="6">WAT1-related protein</fullName>
    </recommendedName>
</protein>
<evidence type="ECO:0000256" key="1">
    <source>
        <dbReference type="ARBA" id="ARBA00004141"/>
    </source>
</evidence>
<gene>
    <name evidence="9" type="ORF">M8C21_018557</name>
</gene>
<dbReference type="PANTHER" id="PTHR31218">
    <property type="entry name" value="WAT1-RELATED PROTEIN"/>
    <property type="match status" value="1"/>
</dbReference>
<feature type="transmembrane region" description="Helical" evidence="6">
    <location>
        <begin position="68"/>
        <end position="87"/>
    </location>
</feature>
<feature type="transmembrane region" description="Helical" evidence="6">
    <location>
        <begin position="250"/>
        <end position="268"/>
    </location>
</feature>
<organism evidence="9 10">
    <name type="scientific">Ambrosia artemisiifolia</name>
    <name type="common">Common ragweed</name>
    <dbReference type="NCBI Taxonomy" id="4212"/>
    <lineage>
        <taxon>Eukaryota</taxon>
        <taxon>Viridiplantae</taxon>
        <taxon>Streptophyta</taxon>
        <taxon>Embryophyta</taxon>
        <taxon>Tracheophyta</taxon>
        <taxon>Spermatophyta</taxon>
        <taxon>Magnoliopsida</taxon>
        <taxon>eudicotyledons</taxon>
        <taxon>Gunneridae</taxon>
        <taxon>Pentapetalae</taxon>
        <taxon>asterids</taxon>
        <taxon>campanulids</taxon>
        <taxon>Asterales</taxon>
        <taxon>Asteraceae</taxon>
        <taxon>Asteroideae</taxon>
        <taxon>Heliantheae alliance</taxon>
        <taxon>Heliantheae</taxon>
        <taxon>Ambrosia</taxon>
    </lineage>
</organism>
<feature type="compositionally biased region" description="Low complexity" evidence="7">
    <location>
        <begin position="348"/>
        <end position="359"/>
    </location>
</feature>
<evidence type="ECO:0000256" key="3">
    <source>
        <dbReference type="ARBA" id="ARBA00022692"/>
    </source>
</evidence>
<proteinExistence type="inferred from homology"/>
<reference evidence="9" key="1">
    <citation type="submission" date="2022-06" db="EMBL/GenBank/DDBJ databases">
        <title>Uncovering the hologenomic basis of an extraordinary plant invasion.</title>
        <authorList>
            <person name="Bieker V.C."/>
            <person name="Martin M.D."/>
            <person name="Gilbert T."/>
            <person name="Hodgins K."/>
            <person name="Battlay P."/>
            <person name="Petersen B."/>
            <person name="Wilson J."/>
        </authorList>
    </citation>
    <scope>NUCLEOTIDE SEQUENCE</scope>
    <source>
        <strain evidence="9">AA19_3_7</strain>
        <tissue evidence="9">Leaf</tissue>
    </source>
</reference>
<evidence type="ECO:0000256" key="5">
    <source>
        <dbReference type="ARBA" id="ARBA00023136"/>
    </source>
</evidence>
<feature type="domain" description="EamA" evidence="8">
    <location>
        <begin position="187"/>
        <end position="324"/>
    </location>
</feature>
<dbReference type="InterPro" id="IPR037185">
    <property type="entry name" value="EmrE-like"/>
</dbReference>
<comment type="subcellular location">
    <subcellularLocation>
        <location evidence="1 6">Membrane</location>
        <topology evidence="1 6">Multi-pass membrane protein</topology>
    </subcellularLocation>
</comment>
<feature type="transmembrane region" description="Helical" evidence="6">
    <location>
        <begin position="131"/>
        <end position="149"/>
    </location>
</feature>
<keyword evidence="10" id="KW-1185">Reference proteome</keyword>
<feature type="transmembrane region" description="Helical" evidence="6">
    <location>
        <begin position="37"/>
        <end position="56"/>
    </location>
</feature>
<comment type="caution">
    <text evidence="9">The sequence shown here is derived from an EMBL/GenBank/DDBJ whole genome shotgun (WGS) entry which is preliminary data.</text>
</comment>